<feature type="binding site" evidence="5">
    <location>
        <position position="232"/>
    </location>
    <ligand>
        <name>Ca(2+)</name>
        <dbReference type="ChEBI" id="CHEBI:29108"/>
    </ligand>
</feature>
<organism evidence="11 12">
    <name type="scientific">Phrynocephalus forsythii</name>
    <dbReference type="NCBI Taxonomy" id="171643"/>
    <lineage>
        <taxon>Eukaryota</taxon>
        <taxon>Metazoa</taxon>
        <taxon>Chordata</taxon>
        <taxon>Craniata</taxon>
        <taxon>Vertebrata</taxon>
        <taxon>Euteleostomi</taxon>
        <taxon>Lepidosauria</taxon>
        <taxon>Squamata</taxon>
        <taxon>Bifurcata</taxon>
        <taxon>Unidentata</taxon>
        <taxon>Episquamata</taxon>
        <taxon>Toxicofera</taxon>
        <taxon>Iguania</taxon>
        <taxon>Acrodonta</taxon>
        <taxon>Agamidae</taxon>
        <taxon>Agaminae</taxon>
        <taxon>Phrynocephalus</taxon>
    </lineage>
</organism>
<dbReference type="OrthoDB" id="5841574at2759"/>
<proteinExistence type="inferred from homology"/>
<dbReference type="PROSITE" id="PS00118">
    <property type="entry name" value="PA2_HIS"/>
    <property type="match status" value="1"/>
</dbReference>
<feature type="binding site" evidence="5">
    <location>
        <position position="249"/>
    </location>
    <ligand>
        <name>Ca(2+)</name>
        <dbReference type="ChEBI" id="CHEBI:29108"/>
    </ligand>
</feature>
<feature type="binding site" evidence="5">
    <location>
        <position position="230"/>
    </location>
    <ligand>
        <name>Ca(2+)</name>
        <dbReference type="ChEBI" id="CHEBI:29108"/>
    </ligand>
</feature>
<evidence type="ECO:0000256" key="7">
    <source>
        <dbReference type="RuleBase" id="RU003654"/>
    </source>
</evidence>
<feature type="disulfide bond" evidence="6">
    <location>
        <begin position="251"/>
        <end position="293"/>
    </location>
</feature>
<dbReference type="PRINTS" id="PR00389">
    <property type="entry name" value="PHPHLIPASEA2"/>
</dbReference>
<feature type="disulfide bond" evidence="6">
    <location>
        <begin position="227"/>
        <end position="320"/>
    </location>
</feature>
<dbReference type="Gene3D" id="1.20.90.10">
    <property type="entry name" value="Phospholipase A2 domain"/>
    <property type="match status" value="1"/>
</dbReference>
<sequence length="365" mass="39986">MKDPLKANRCLLASDTTLGFCSFAFGTLGFLGGLPRSPRQPYHQPHPTSFAALRELLHSTSGKSHAPSPAFRDAEGRPGGSRKAPTIELEREAGGAQAPISGSLNHACGEFIDFRKAELTTTTTTAPHSTGALSCLPNLFCSMGSMVPGITMEGDSLGNGTLPKEWRAEWSLLSSPGVALDMRGFLLVFILGPSVFCRVSCSLLNFKVMIERITKRNALIYYNGYGCYCGKGGRGQPRDKTDKCCFNHDCCYESLHQRKCHPFVDHYRYLIINGEVLCNYRNKSICSTLACECDREATQCFRKEAQTYSLKWRHYPGVLCKEATPRCPAEKPVQGSGPSPRNQTHPLQSGASHTGKKPGAILQQK</sequence>
<evidence type="ECO:0000256" key="4">
    <source>
        <dbReference type="PIRSR" id="PIRSR601211-1"/>
    </source>
</evidence>
<evidence type="ECO:0000256" key="3">
    <source>
        <dbReference type="ARBA" id="ARBA00023157"/>
    </source>
</evidence>
<accession>A0A9Q0XB37</accession>
<dbReference type="GO" id="GO:0006644">
    <property type="term" value="P:phospholipid metabolic process"/>
    <property type="evidence" value="ECO:0007669"/>
    <property type="project" value="InterPro"/>
</dbReference>
<dbReference type="InterPro" id="IPR033113">
    <property type="entry name" value="PLA2_histidine"/>
</dbReference>
<keyword evidence="5" id="KW-0479">Metal-binding</keyword>
<dbReference type="SMART" id="SM00085">
    <property type="entry name" value="PA2c"/>
    <property type="match status" value="1"/>
</dbReference>
<evidence type="ECO:0000256" key="5">
    <source>
        <dbReference type="PIRSR" id="PIRSR601211-2"/>
    </source>
</evidence>
<keyword evidence="2 8" id="KW-0964">Secreted</keyword>
<evidence type="ECO:0000256" key="8">
    <source>
        <dbReference type="RuleBase" id="RU361236"/>
    </source>
</evidence>
<feature type="disulfide bond" evidence="6">
    <location>
        <begin position="278"/>
        <end position="291"/>
    </location>
</feature>
<feature type="domain" description="Phospholipase A2-like central" evidence="10">
    <location>
        <begin position="202"/>
        <end position="321"/>
    </location>
</feature>
<evidence type="ECO:0000256" key="6">
    <source>
        <dbReference type="PIRSR" id="PIRSR601211-3"/>
    </source>
</evidence>
<dbReference type="Pfam" id="PF00068">
    <property type="entry name" value="Phospholip_A2_1"/>
    <property type="match status" value="1"/>
</dbReference>
<dbReference type="InterPro" id="IPR001211">
    <property type="entry name" value="PLA2"/>
</dbReference>
<dbReference type="EC" id="3.1.1.4" evidence="8"/>
<keyword evidence="8" id="KW-0378">Hydrolase</keyword>
<dbReference type="GO" id="GO:0005543">
    <property type="term" value="F:phospholipid binding"/>
    <property type="evidence" value="ECO:0007669"/>
    <property type="project" value="TreeGrafter"/>
</dbReference>
<keyword evidence="3 6" id="KW-1015">Disulfide bond</keyword>
<evidence type="ECO:0000256" key="2">
    <source>
        <dbReference type="ARBA" id="ARBA00022525"/>
    </source>
</evidence>
<dbReference type="InterPro" id="IPR016090">
    <property type="entry name" value="PLA2-like_dom"/>
</dbReference>
<comment type="similarity">
    <text evidence="7">Belongs to the phospholipase A2 family.</text>
</comment>
<evidence type="ECO:0000256" key="9">
    <source>
        <dbReference type="SAM" id="MobiDB-lite"/>
    </source>
</evidence>
<feature type="active site" evidence="4">
    <location>
        <position position="294"/>
    </location>
</feature>
<dbReference type="GO" id="GO:0050482">
    <property type="term" value="P:arachidonate secretion"/>
    <property type="evidence" value="ECO:0007669"/>
    <property type="project" value="InterPro"/>
</dbReference>
<name>A0A9Q0XB37_9SAUR</name>
<gene>
    <name evidence="11" type="ORF">JRQ81_009922</name>
</gene>
<comment type="caution">
    <text evidence="11">The sequence shown here is derived from an EMBL/GenBank/DDBJ whole genome shotgun (WGS) entry which is preliminary data.</text>
</comment>
<evidence type="ECO:0000259" key="10">
    <source>
        <dbReference type="SMART" id="SM00085"/>
    </source>
</evidence>
<feature type="compositionally biased region" description="Polar residues" evidence="9">
    <location>
        <begin position="336"/>
        <end position="352"/>
    </location>
</feature>
<comment type="catalytic activity">
    <reaction evidence="8">
        <text>a 1,2-diacyl-sn-glycero-3-phosphocholine + H2O = a 1-acyl-sn-glycero-3-phosphocholine + a fatty acid + H(+)</text>
        <dbReference type="Rhea" id="RHEA:15801"/>
        <dbReference type="ChEBI" id="CHEBI:15377"/>
        <dbReference type="ChEBI" id="CHEBI:15378"/>
        <dbReference type="ChEBI" id="CHEBI:28868"/>
        <dbReference type="ChEBI" id="CHEBI:57643"/>
        <dbReference type="ChEBI" id="CHEBI:58168"/>
        <dbReference type="EC" id="3.1.1.4"/>
    </reaction>
</comment>
<evidence type="ECO:0000256" key="1">
    <source>
        <dbReference type="ARBA" id="ARBA00004613"/>
    </source>
</evidence>
<dbReference type="Proteomes" id="UP001142489">
    <property type="component" value="Unassembled WGS sequence"/>
</dbReference>
<feature type="disulfide bond" evidence="6">
    <location>
        <begin position="244"/>
        <end position="300"/>
    </location>
</feature>
<feature type="disulfide bond" evidence="6">
    <location>
        <begin position="250"/>
        <end position="327"/>
    </location>
</feature>
<dbReference type="PANTHER" id="PTHR11716:SF8">
    <property type="entry name" value="GROUP IIF SECRETORY PHOSPHOLIPASE A2"/>
    <property type="match status" value="1"/>
</dbReference>
<reference evidence="11" key="1">
    <citation type="journal article" date="2023" name="DNA Res.">
        <title>Chromosome-level genome assembly of Phrynocephalus forsythii using third-generation DNA sequencing and Hi-C analysis.</title>
        <authorList>
            <person name="Qi Y."/>
            <person name="Zhao W."/>
            <person name="Zhao Y."/>
            <person name="Niu C."/>
            <person name="Cao S."/>
            <person name="Zhang Y."/>
        </authorList>
    </citation>
    <scope>NUCLEOTIDE SEQUENCE</scope>
    <source>
        <tissue evidence="11">Muscle</tissue>
    </source>
</reference>
<dbReference type="EMBL" id="JAPFRF010000020">
    <property type="protein sequence ID" value="KAJ7306558.1"/>
    <property type="molecule type" value="Genomic_DNA"/>
</dbReference>
<comment type="cofactor">
    <cofactor evidence="5">
        <name>Ca(2+)</name>
        <dbReference type="ChEBI" id="CHEBI:29108"/>
    </cofactor>
    <text evidence="5">Binds 1 Ca(2+) ion per subunit.</text>
</comment>
<dbReference type="GO" id="GO:0005576">
    <property type="term" value="C:extracellular region"/>
    <property type="evidence" value="ECO:0007669"/>
    <property type="project" value="UniProtKB-SubCell"/>
</dbReference>
<dbReference type="PANTHER" id="PTHR11716">
    <property type="entry name" value="PHOSPHOLIPASE A2 FAMILY MEMBER"/>
    <property type="match status" value="1"/>
</dbReference>
<keyword evidence="12" id="KW-1185">Reference proteome</keyword>
<feature type="region of interest" description="Disordered" evidence="9">
    <location>
        <begin position="327"/>
        <end position="365"/>
    </location>
</feature>
<feature type="region of interest" description="Disordered" evidence="9">
    <location>
        <begin position="60"/>
        <end position="83"/>
    </location>
</feature>
<keyword evidence="8" id="KW-0443">Lipid metabolism</keyword>
<feature type="binding site" evidence="5">
    <location>
        <position position="228"/>
    </location>
    <ligand>
        <name>Ca(2+)</name>
        <dbReference type="ChEBI" id="CHEBI:29108"/>
    </ligand>
</feature>
<dbReference type="CDD" id="cd00125">
    <property type="entry name" value="PLA2c"/>
    <property type="match status" value="1"/>
</dbReference>
<dbReference type="SUPFAM" id="SSF48619">
    <property type="entry name" value="Phospholipase A2, PLA2"/>
    <property type="match status" value="1"/>
</dbReference>
<dbReference type="GO" id="GO:0016042">
    <property type="term" value="P:lipid catabolic process"/>
    <property type="evidence" value="ECO:0007669"/>
    <property type="project" value="InterPro"/>
</dbReference>
<protein>
    <recommendedName>
        <fullName evidence="8">Phospholipase A2</fullName>
        <ecNumber evidence="8">3.1.1.4</ecNumber>
    </recommendedName>
</protein>
<evidence type="ECO:0000313" key="11">
    <source>
        <dbReference type="EMBL" id="KAJ7306558.1"/>
    </source>
</evidence>
<comment type="subcellular location">
    <subcellularLocation>
        <location evidence="1 8">Secreted</location>
    </subcellularLocation>
</comment>
<dbReference type="FunFam" id="1.20.90.10:FF:000001">
    <property type="entry name" value="Basic phospholipase A2 homolog"/>
    <property type="match status" value="1"/>
</dbReference>
<feature type="active site" evidence="4">
    <location>
        <position position="248"/>
    </location>
</feature>
<evidence type="ECO:0000313" key="12">
    <source>
        <dbReference type="Proteomes" id="UP001142489"/>
    </source>
</evidence>
<dbReference type="GO" id="GO:0005509">
    <property type="term" value="F:calcium ion binding"/>
    <property type="evidence" value="ECO:0007669"/>
    <property type="project" value="InterPro"/>
</dbReference>
<dbReference type="GO" id="GO:0047498">
    <property type="term" value="F:calcium-dependent phospholipase A2 activity"/>
    <property type="evidence" value="ECO:0007669"/>
    <property type="project" value="TreeGrafter"/>
</dbReference>
<feature type="disulfide bond" evidence="6">
    <location>
        <begin position="260"/>
        <end position="286"/>
    </location>
</feature>
<dbReference type="InterPro" id="IPR036444">
    <property type="entry name" value="PLipase_A2_dom_sf"/>
</dbReference>
<dbReference type="AlphaFoldDB" id="A0A9Q0XB37"/>
<feature type="disulfide bond" evidence="6">
    <location>
        <begin position="229"/>
        <end position="245"/>
    </location>
</feature>
<keyword evidence="5 8" id="KW-0106">Calcium</keyword>